<proteinExistence type="predicted"/>
<dbReference type="InParanoid" id="A0A059AWH5"/>
<sequence>MAASLCSAKLIAAFLLVSAVPFAYLIALELSPPSTHVFHYHGSGFLRECAKWDAPGRRFLVSFLEGGVGQVPVPDDDHRSPPPPAAAVLEEATMIKDADLAGNASLGLAVDAGRGRLLVAVADVIGNKYSAVAAYDLSTWKRTFLTQLSGPSDEKSFADDVAVDAEGNAYVTDAKASKIWKVGPDGELLSIIRSPLFIPKEWYRNLVGLNGIVYHPDGYLLVIHTFSGKLFKIDVTNGGEEVKVVDVVGGPLTFGDGLELLSPTKLVVAGNPSGRLVETLDGWQSASVVGRFKGPSHRLATAATVKDGKVYLNHMFGLGYPKKKHALVEAVFST</sequence>
<dbReference type="SUPFAM" id="SSF63829">
    <property type="entry name" value="Calcium-dependent phosphotriesterase"/>
    <property type="match status" value="1"/>
</dbReference>
<dbReference type="InterPro" id="IPR011042">
    <property type="entry name" value="6-blade_b-propeller_TolB-like"/>
</dbReference>
<dbReference type="OrthoDB" id="1902639at2759"/>
<dbReference type="FunFam" id="2.120.10.30:FF:000089">
    <property type="entry name" value="Calcium-dependent phosphotriesterase superfamily protein"/>
    <property type="match status" value="1"/>
</dbReference>
<name>A0A059AWH5_EUCGR</name>
<dbReference type="InterPro" id="IPR053224">
    <property type="entry name" value="Sensory_adhesion_molecule"/>
</dbReference>
<evidence type="ECO:0008006" key="2">
    <source>
        <dbReference type="Google" id="ProtNLM"/>
    </source>
</evidence>
<evidence type="ECO:0000313" key="1">
    <source>
        <dbReference type="EMBL" id="KCW58327.1"/>
    </source>
</evidence>
<reference evidence="1" key="1">
    <citation type="submission" date="2013-07" db="EMBL/GenBank/DDBJ databases">
        <title>The genome of Eucalyptus grandis.</title>
        <authorList>
            <person name="Schmutz J."/>
            <person name="Hayes R."/>
            <person name="Myburg A."/>
            <person name="Tuskan G."/>
            <person name="Grattapaglia D."/>
            <person name="Rokhsar D.S."/>
        </authorList>
    </citation>
    <scope>NUCLEOTIDE SEQUENCE</scope>
    <source>
        <tissue evidence="1">Leaf extractions</tissue>
    </source>
</reference>
<dbReference type="PANTHER" id="PTHR31460:SF0">
    <property type="entry name" value="CALCIUM-DEPENDENT PHOSPHOTRIESTERASE SUPERFAMILY PROTEIN-RELATED"/>
    <property type="match status" value="1"/>
</dbReference>
<dbReference type="eggNOG" id="ENOG502QQR3">
    <property type="taxonomic scope" value="Eukaryota"/>
</dbReference>
<dbReference type="KEGG" id="egr:104456683"/>
<gene>
    <name evidence="1" type="ORF">EUGRSUZ_H01013</name>
</gene>
<dbReference type="Gramene" id="KCW58327">
    <property type="protein sequence ID" value="KCW58327"/>
    <property type="gene ID" value="EUGRSUZ_H01013"/>
</dbReference>
<dbReference type="OMA" id="YHSTGWL"/>
<dbReference type="AlphaFoldDB" id="A0A059AWH5"/>
<accession>A0A059AWH5</accession>
<dbReference type="FunCoup" id="A0A059AWH5">
    <property type="interactions" value="25"/>
</dbReference>
<dbReference type="Gene3D" id="2.120.10.30">
    <property type="entry name" value="TolB, C-terminal domain"/>
    <property type="match status" value="1"/>
</dbReference>
<organism evidence="1">
    <name type="scientific">Eucalyptus grandis</name>
    <name type="common">Flooded gum</name>
    <dbReference type="NCBI Taxonomy" id="71139"/>
    <lineage>
        <taxon>Eukaryota</taxon>
        <taxon>Viridiplantae</taxon>
        <taxon>Streptophyta</taxon>
        <taxon>Embryophyta</taxon>
        <taxon>Tracheophyta</taxon>
        <taxon>Spermatophyta</taxon>
        <taxon>Magnoliopsida</taxon>
        <taxon>eudicotyledons</taxon>
        <taxon>Gunneridae</taxon>
        <taxon>Pentapetalae</taxon>
        <taxon>rosids</taxon>
        <taxon>malvids</taxon>
        <taxon>Myrtales</taxon>
        <taxon>Myrtaceae</taxon>
        <taxon>Myrtoideae</taxon>
        <taxon>Eucalypteae</taxon>
        <taxon>Eucalyptus</taxon>
    </lineage>
</organism>
<dbReference type="EMBL" id="KK198760">
    <property type="protein sequence ID" value="KCW58327.1"/>
    <property type="molecule type" value="Genomic_DNA"/>
</dbReference>
<dbReference type="PANTHER" id="PTHR31460">
    <property type="match status" value="1"/>
</dbReference>
<protein>
    <recommendedName>
        <fullName evidence="2">SMP-30/Gluconolactonase/LRE-like region domain-containing protein</fullName>
    </recommendedName>
</protein>